<gene>
    <name evidence="3" type="ORF">rosmuc_04247</name>
</gene>
<feature type="transmembrane region" description="Helical" evidence="1">
    <location>
        <begin position="7"/>
        <end position="28"/>
    </location>
</feature>
<feature type="transmembrane region" description="Helical" evidence="1">
    <location>
        <begin position="81"/>
        <end position="108"/>
    </location>
</feature>
<comment type="caution">
    <text evidence="3">The sequence shown here is derived from an EMBL/GenBank/DDBJ whole genome shotgun (WGS) entry which is preliminary data.</text>
</comment>
<dbReference type="HOGENOM" id="CLU_108885_2_0_5"/>
<dbReference type="Proteomes" id="UP000030021">
    <property type="component" value="Unassembled WGS sequence"/>
</dbReference>
<feature type="domain" description="DUF1468" evidence="2">
    <location>
        <begin position="12"/>
        <end position="142"/>
    </location>
</feature>
<accession>A0A0A0HG32</accession>
<organism evidence="3 4">
    <name type="scientific">Roseovarius mucosus DSM 17069</name>
    <dbReference type="NCBI Taxonomy" id="1288298"/>
    <lineage>
        <taxon>Bacteria</taxon>
        <taxon>Pseudomonadati</taxon>
        <taxon>Pseudomonadota</taxon>
        <taxon>Alphaproteobacteria</taxon>
        <taxon>Rhodobacterales</taxon>
        <taxon>Roseobacteraceae</taxon>
        <taxon>Roseovarius</taxon>
    </lineage>
</organism>
<dbReference type="PATRIC" id="fig|1288298.3.peg.4237"/>
<reference evidence="3 4" key="1">
    <citation type="submission" date="2013-01" db="EMBL/GenBank/DDBJ databases">
        <authorList>
            <person name="Fiebig A."/>
            <person name="Goeker M."/>
            <person name="Klenk H.-P.P."/>
        </authorList>
    </citation>
    <scope>NUCLEOTIDE SEQUENCE [LARGE SCALE GENOMIC DNA]</scope>
    <source>
        <strain evidence="3 4">DSM 17069</strain>
    </source>
</reference>
<protein>
    <submittedName>
        <fullName evidence="3">Tripartite tricarboxylate transporter TctB family</fullName>
    </submittedName>
</protein>
<feature type="transmembrane region" description="Helical" evidence="1">
    <location>
        <begin position="114"/>
        <end position="138"/>
    </location>
</feature>
<dbReference type="InterPro" id="IPR009936">
    <property type="entry name" value="DUF1468"/>
</dbReference>
<dbReference type="AlphaFoldDB" id="A0A0A0HG32"/>
<evidence type="ECO:0000256" key="1">
    <source>
        <dbReference type="SAM" id="Phobius"/>
    </source>
</evidence>
<keyword evidence="1" id="KW-1133">Transmembrane helix</keyword>
<sequence>MLRKRNVAHDAFCIVIIGFGLFVIYGGIELSIGTMRRIGPGFFPLGLGGLMVLLGIGLLFERQEETEEDTRNLRGLFCVSLALASFAGLLETIGLFPATMAMVLLVVAAEPDRITPLTVAGIIAGLWAVGYFLFVAVLRLPLEPVSSDIWPVF</sequence>
<evidence type="ECO:0000313" key="4">
    <source>
        <dbReference type="Proteomes" id="UP000030021"/>
    </source>
</evidence>
<dbReference type="EMBL" id="AONH01000026">
    <property type="protein sequence ID" value="KGM85911.1"/>
    <property type="molecule type" value="Genomic_DNA"/>
</dbReference>
<proteinExistence type="predicted"/>
<feature type="transmembrane region" description="Helical" evidence="1">
    <location>
        <begin position="40"/>
        <end position="60"/>
    </location>
</feature>
<evidence type="ECO:0000259" key="2">
    <source>
        <dbReference type="Pfam" id="PF07331"/>
    </source>
</evidence>
<evidence type="ECO:0000313" key="3">
    <source>
        <dbReference type="EMBL" id="KGM85911.1"/>
    </source>
</evidence>
<keyword evidence="1" id="KW-0812">Transmembrane</keyword>
<dbReference type="Pfam" id="PF07331">
    <property type="entry name" value="TctB"/>
    <property type="match status" value="1"/>
</dbReference>
<name>A0A0A0HG32_9RHOB</name>
<dbReference type="RefSeq" id="WP_037275772.1">
    <property type="nucleotide sequence ID" value="NZ_KN293990.1"/>
</dbReference>
<keyword evidence="1" id="KW-0472">Membrane</keyword>